<gene>
    <name evidence="6" type="ORF">SAMN05216215_102726</name>
</gene>
<dbReference type="Pfam" id="PF04107">
    <property type="entry name" value="GCS2"/>
    <property type="match status" value="1"/>
</dbReference>
<keyword evidence="1 5" id="KW-0436">Ligase</keyword>
<keyword evidence="3 5" id="KW-0067">ATP-binding</keyword>
<dbReference type="HAMAP" id="MF_01609">
    <property type="entry name" value="Glu_cys_ligase_2"/>
    <property type="match status" value="1"/>
</dbReference>
<dbReference type="GO" id="GO:0004357">
    <property type="term" value="F:glutamate-cysteine ligase activity"/>
    <property type="evidence" value="ECO:0007669"/>
    <property type="project" value="UniProtKB-EC"/>
</dbReference>
<dbReference type="NCBIfam" id="TIGR02050">
    <property type="entry name" value="gshA_cyan_rel"/>
    <property type="match status" value="1"/>
</dbReference>
<reference evidence="7" key="1">
    <citation type="submission" date="2016-10" db="EMBL/GenBank/DDBJ databases">
        <authorList>
            <person name="Varghese N."/>
            <person name="Submissions S."/>
        </authorList>
    </citation>
    <scope>NUCLEOTIDE SEQUENCE [LARGE SCALE GENOMIC DNA]</scope>
    <source>
        <strain evidence="7">CGMCC 4.3530</strain>
    </source>
</reference>
<dbReference type="OrthoDB" id="9803842at2"/>
<evidence type="ECO:0000256" key="4">
    <source>
        <dbReference type="ARBA" id="ARBA00048819"/>
    </source>
</evidence>
<evidence type="ECO:0000256" key="2">
    <source>
        <dbReference type="ARBA" id="ARBA00022741"/>
    </source>
</evidence>
<dbReference type="SUPFAM" id="SSF55931">
    <property type="entry name" value="Glutamine synthetase/guanido kinase"/>
    <property type="match status" value="1"/>
</dbReference>
<comment type="catalytic activity">
    <reaction evidence="4 5">
        <text>L-cysteine + L-glutamate + ATP = gamma-L-glutamyl-L-cysteine + ADP + phosphate + H(+)</text>
        <dbReference type="Rhea" id="RHEA:13285"/>
        <dbReference type="ChEBI" id="CHEBI:15378"/>
        <dbReference type="ChEBI" id="CHEBI:29985"/>
        <dbReference type="ChEBI" id="CHEBI:30616"/>
        <dbReference type="ChEBI" id="CHEBI:35235"/>
        <dbReference type="ChEBI" id="CHEBI:43474"/>
        <dbReference type="ChEBI" id="CHEBI:58173"/>
        <dbReference type="ChEBI" id="CHEBI:456216"/>
        <dbReference type="EC" id="6.3.2.2"/>
    </reaction>
</comment>
<dbReference type="RefSeq" id="WP_093269957.1">
    <property type="nucleotide sequence ID" value="NZ_FNOK01000027.1"/>
</dbReference>
<dbReference type="EMBL" id="FNOK01000027">
    <property type="protein sequence ID" value="SDY45927.1"/>
    <property type="molecule type" value="Genomic_DNA"/>
</dbReference>
<dbReference type="InterPro" id="IPR014746">
    <property type="entry name" value="Gln_synth/guanido_kin_cat_dom"/>
</dbReference>
<sequence length="384" mass="41176">MDRGSSHPTFGIEEEFLVLDPGTGRPTPRAADVLREVPAAGSDATSNFTAEFARFQLEANTPVCRTAAEARDHLISARRSLVAAAGRRNLRMVSTGYSPLGMPDPVPITDKPRYRRISDRFGLLLDSHATTGCHVHVGMPDLATSLAVSNHLRPHLPALLALTANSPFCDGRDTGHASWRTIVWSRLPSAGPPPVHRDPASYQRAVDLLLASGAALDPAMVYWLVRPAPHLSTLEIRVADAVGTADEALLLALLVRALATVALQDVAENRPAPELPDERLRLALWRAAHDGLEGQGLDDTGELVSARSLLDELVKTALPALDASGDTQFVTGALDQLLRHGGGAHRQRLAHARRQDISDVVDLLAEQTGTSPPVRSIIHSGLTD</sequence>
<dbReference type="AlphaFoldDB" id="A0A1H3K171"/>
<dbReference type="PANTHER" id="PTHR36510:SF1">
    <property type="entry name" value="GLUTAMATE--CYSTEINE LIGASE 2-RELATED"/>
    <property type="match status" value="1"/>
</dbReference>
<dbReference type="InterPro" id="IPR006336">
    <property type="entry name" value="GCS2"/>
</dbReference>
<evidence type="ECO:0000256" key="5">
    <source>
        <dbReference type="HAMAP-Rule" id="MF_01609"/>
    </source>
</evidence>
<evidence type="ECO:0000256" key="3">
    <source>
        <dbReference type="ARBA" id="ARBA00022840"/>
    </source>
</evidence>
<evidence type="ECO:0000256" key="1">
    <source>
        <dbReference type="ARBA" id="ARBA00022598"/>
    </source>
</evidence>
<comment type="similarity">
    <text evidence="5">Belongs to the glutamate--cysteine ligase type 2 family. YbdK subfamily.</text>
</comment>
<dbReference type="STRING" id="418495.SAMN05216215_102726"/>
<name>A0A1H3K171_9PSEU</name>
<keyword evidence="7" id="KW-1185">Reference proteome</keyword>
<comment type="function">
    <text evidence="5">ATP-dependent carboxylate-amine ligase which exhibits weak glutamate--cysteine ligase activity.</text>
</comment>
<dbReference type="GO" id="GO:0005524">
    <property type="term" value="F:ATP binding"/>
    <property type="evidence" value="ECO:0007669"/>
    <property type="project" value="UniProtKB-KW"/>
</dbReference>
<evidence type="ECO:0000313" key="7">
    <source>
        <dbReference type="Proteomes" id="UP000199529"/>
    </source>
</evidence>
<dbReference type="GO" id="GO:0042398">
    <property type="term" value="P:modified amino acid biosynthetic process"/>
    <property type="evidence" value="ECO:0007669"/>
    <property type="project" value="InterPro"/>
</dbReference>
<organism evidence="6 7">
    <name type="scientific">Saccharopolyspora shandongensis</name>
    <dbReference type="NCBI Taxonomy" id="418495"/>
    <lineage>
        <taxon>Bacteria</taxon>
        <taxon>Bacillati</taxon>
        <taxon>Actinomycetota</taxon>
        <taxon>Actinomycetes</taxon>
        <taxon>Pseudonocardiales</taxon>
        <taxon>Pseudonocardiaceae</taxon>
        <taxon>Saccharopolyspora</taxon>
    </lineage>
</organism>
<dbReference type="InterPro" id="IPR050141">
    <property type="entry name" value="GCL_type2/YbdK_subfam"/>
</dbReference>
<dbReference type="PANTHER" id="PTHR36510">
    <property type="entry name" value="GLUTAMATE--CYSTEINE LIGASE 2-RELATED"/>
    <property type="match status" value="1"/>
</dbReference>
<dbReference type="EC" id="6.3.2.2" evidence="5"/>
<accession>A0A1H3K171</accession>
<dbReference type="InterPro" id="IPR011793">
    <property type="entry name" value="YbdK"/>
</dbReference>
<dbReference type="Proteomes" id="UP000199529">
    <property type="component" value="Unassembled WGS sequence"/>
</dbReference>
<evidence type="ECO:0000313" key="6">
    <source>
        <dbReference type="EMBL" id="SDY45927.1"/>
    </source>
</evidence>
<dbReference type="Gene3D" id="3.30.590.20">
    <property type="match status" value="1"/>
</dbReference>
<dbReference type="NCBIfam" id="NF010041">
    <property type="entry name" value="PRK13517.1-1"/>
    <property type="match status" value="1"/>
</dbReference>
<proteinExistence type="inferred from homology"/>
<keyword evidence="2 5" id="KW-0547">Nucleotide-binding</keyword>
<protein>
    <recommendedName>
        <fullName evidence="5">Putative glutamate--cysteine ligase 2</fullName>
        <ecNumber evidence="5">6.3.2.2</ecNumber>
    </recommendedName>
    <alternativeName>
        <fullName evidence="5">Gamma-glutamylcysteine synthetase 2</fullName>
        <shortName evidence="5">GCS 2</shortName>
        <shortName evidence="5">Gamma-GCS 2</shortName>
    </alternativeName>
</protein>